<dbReference type="AlphaFoldDB" id="A0A317ZJG7"/>
<evidence type="ECO:0000256" key="3">
    <source>
        <dbReference type="ARBA" id="ARBA00022553"/>
    </source>
</evidence>
<evidence type="ECO:0000313" key="12">
    <source>
        <dbReference type="Proteomes" id="UP000247099"/>
    </source>
</evidence>
<dbReference type="EC" id="2.7.13.3" evidence="2"/>
<evidence type="ECO:0000256" key="1">
    <source>
        <dbReference type="ARBA" id="ARBA00000085"/>
    </source>
</evidence>
<keyword evidence="7" id="KW-0812">Transmembrane</keyword>
<keyword evidence="7" id="KW-1133">Transmembrane helix</keyword>
<dbReference type="OrthoDB" id="9813151at2"/>
<dbReference type="InterPro" id="IPR029016">
    <property type="entry name" value="GAF-like_dom_sf"/>
</dbReference>
<dbReference type="Gene3D" id="3.30.450.40">
    <property type="match status" value="1"/>
</dbReference>
<name>A0A317ZJG7_9BACT</name>
<dbReference type="SUPFAM" id="SSF47384">
    <property type="entry name" value="Homodimeric domain of signal transducing histidine kinase"/>
    <property type="match status" value="1"/>
</dbReference>
<dbReference type="SUPFAM" id="SSF55781">
    <property type="entry name" value="GAF domain-like"/>
    <property type="match status" value="1"/>
</dbReference>
<dbReference type="SMART" id="SM00091">
    <property type="entry name" value="PAS"/>
    <property type="match status" value="1"/>
</dbReference>
<feature type="domain" description="PAS" evidence="10">
    <location>
        <begin position="87"/>
        <end position="129"/>
    </location>
</feature>
<dbReference type="SMART" id="SM00387">
    <property type="entry name" value="HATPase_c"/>
    <property type="match status" value="1"/>
</dbReference>
<dbReference type="Proteomes" id="UP000247099">
    <property type="component" value="Unassembled WGS sequence"/>
</dbReference>
<feature type="transmembrane region" description="Helical" evidence="7">
    <location>
        <begin position="45"/>
        <end position="69"/>
    </location>
</feature>
<dbReference type="Pfam" id="PF02518">
    <property type="entry name" value="HATPase_c"/>
    <property type="match status" value="1"/>
</dbReference>
<dbReference type="PRINTS" id="PR00344">
    <property type="entry name" value="BCTRLSENSOR"/>
</dbReference>
<accession>A0A317ZJG7</accession>
<evidence type="ECO:0000256" key="5">
    <source>
        <dbReference type="ARBA" id="ARBA00022777"/>
    </source>
</evidence>
<evidence type="ECO:0000313" key="11">
    <source>
        <dbReference type="EMBL" id="PXA03481.1"/>
    </source>
</evidence>
<dbReference type="GO" id="GO:0000155">
    <property type="term" value="F:phosphorelay sensor kinase activity"/>
    <property type="evidence" value="ECO:0007669"/>
    <property type="project" value="InterPro"/>
</dbReference>
<dbReference type="InterPro" id="IPR001789">
    <property type="entry name" value="Sig_transdc_resp-reg_receiver"/>
</dbReference>
<feature type="domain" description="Response regulatory" evidence="9">
    <location>
        <begin position="647"/>
        <end position="764"/>
    </location>
</feature>
<gene>
    <name evidence="11" type="ORF">DDZ13_12385</name>
</gene>
<protein>
    <recommendedName>
        <fullName evidence="2">histidine kinase</fullName>
        <ecNumber evidence="2">2.7.13.3</ecNumber>
    </recommendedName>
</protein>
<evidence type="ECO:0000256" key="4">
    <source>
        <dbReference type="ARBA" id="ARBA00022679"/>
    </source>
</evidence>
<dbReference type="InterPro" id="IPR036890">
    <property type="entry name" value="HATPase_C_sf"/>
</dbReference>
<dbReference type="PROSITE" id="PS50109">
    <property type="entry name" value="HIS_KIN"/>
    <property type="match status" value="1"/>
</dbReference>
<keyword evidence="12" id="KW-1185">Reference proteome</keyword>
<keyword evidence="5" id="KW-0418">Kinase</keyword>
<organism evidence="11 12">
    <name type="scientific">Coraliomargarita sinensis</name>
    <dbReference type="NCBI Taxonomy" id="2174842"/>
    <lineage>
        <taxon>Bacteria</taxon>
        <taxon>Pseudomonadati</taxon>
        <taxon>Verrucomicrobiota</taxon>
        <taxon>Opitutia</taxon>
        <taxon>Puniceicoccales</taxon>
        <taxon>Coraliomargaritaceae</taxon>
        <taxon>Coraliomargarita</taxon>
    </lineage>
</organism>
<dbReference type="SMART" id="SM00388">
    <property type="entry name" value="HisKA"/>
    <property type="match status" value="1"/>
</dbReference>
<dbReference type="Gene3D" id="3.30.565.10">
    <property type="entry name" value="Histidine kinase-like ATPase, C-terminal domain"/>
    <property type="match status" value="1"/>
</dbReference>
<dbReference type="Gene3D" id="3.40.50.2300">
    <property type="match status" value="1"/>
</dbReference>
<dbReference type="InterPro" id="IPR005467">
    <property type="entry name" value="His_kinase_dom"/>
</dbReference>
<dbReference type="NCBIfam" id="TIGR00229">
    <property type="entry name" value="sensory_box"/>
    <property type="match status" value="1"/>
</dbReference>
<feature type="modified residue" description="4-aspartylphosphate" evidence="6">
    <location>
        <position position="696"/>
    </location>
</feature>
<dbReference type="Gene3D" id="3.30.450.20">
    <property type="entry name" value="PAS domain"/>
    <property type="match status" value="1"/>
</dbReference>
<dbReference type="Pfam" id="PF00512">
    <property type="entry name" value="HisKA"/>
    <property type="match status" value="1"/>
</dbReference>
<dbReference type="PROSITE" id="PS50110">
    <property type="entry name" value="RESPONSE_REGULATORY"/>
    <property type="match status" value="1"/>
</dbReference>
<dbReference type="CDD" id="cd16922">
    <property type="entry name" value="HATPase_EvgS-ArcB-TorS-like"/>
    <property type="match status" value="1"/>
</dbReference>
<evidence type="ECO:0000259" key="8">
    <source>
        <dbReference type="PROSITE" id="PS50109"/>
    </source>
</evidence>
<proteinExistence type="predicted"/>
<dbReference type="InterPro" id="IPR035965">
    <property type="entry name" value="PAS-like_dom_sf"/>
</dbReference>
<dbReference type="EMBL" id="QHJQ01000009">
    <property type="protein sequence ID" value="PXA03481.1"/>
    <property type="molecule type" value="Genomic_DNA"/>
</dbReference>
<dbReference type="GO" id="GO:0006355">
    <property type="term" value="P:regulation of DNA-templated transcription"/>
    <property type="evidence" value="ECO:0007669"/>
    <property type="project" value="InterPro"/>
</dbReference>
<sequence>MPRRISEILKTKLTANRIVFIYFVVGSAWIILSTLWLSQEVAESSTIIAIEALKGLAYIVVTTALLWLLCRSWSYQVAEALSKYERSQTQYELYVKNSPISIAVIDRKGKYLEVNEATEKLTGYSFEELQKMSIFEIDATDSKEGTAAVFGEIFTDNYATRDRVIRCKDGSKKIIRVDGVRHMEDRAICFSRDITDRKQNEHKLLMLNAMLRAIRRINKAIVGTPDIDQLIRKICEILIEDREFEHAWIALLDENGKPTHYHDAPELKDAGKLKAFLQAGQLPKCIENTKTKDGLILAAKPIEQCPDFPVMEGLEDCALLGVEFSYANHFGYIALMTSQAAIQDEEEIDLFREVAEDLRFALHSIRAETERKRATEDLLIAKRAAENANRAKDEFLSVMSHELRTPLNPIMGHTSLLQEQIDDPESLDSLQQINRSSEQLLALIEDILFFSQLQDGSKTYQTLPFDLLECSQLALKRSRKQCPKQTIEFENGTDGYDAIPAGTMVAGDCDHIRRIVGELLTNACKYTHEGSIHLRIGQRDLGDGTIEALFEVEDSGIGIEEAVLEKLFDAFTQVDSSHTRRYEGIGLGLAICRKIADISGGSLTAESQPGVGSCFRFRCPLQKVEPAANSGEKTPGTQQAEAPSTGKVLLVEDSSSNALVAQTMLTRWRLKVDLAEHGEAAVEMSRKEKYDLILMDLSMPVMNGFDATQAIRESDSENRETPIIGLTAHVSPDAKEECLKTGMAAFIAKPIRMQTFKDCISEFVRISE</sequence>
<keyword evidence="4" id="KW-0808">Transferase</keyword>
<keyword evidence="3 6" id="KW-0597">Phosphoprotein</keyword>
<dbReference type="SUPFAM" id="SSF55785">
    <property type="entry name" value="PYP-like sensor domain (PAS domain)"/>
    <property type="match status" value="1"/>
</dbReference>
<evidence type="ECO:0000259" key="10">
    <source>
        <dbReference type="PROSITE" id="PS50112"/>
    </source>
</evidence>
<comment type="catalytic activity">
    <reaction evidence="1">
        <text>ATP + protein L-histidine = ADP + protein N-phospho-L-histidine.</text>
        <dbReference type="EC" id="2.7.13.3"/>
    </reaction>
</comment>
<dbReference type="SUPFAM" id="SSF55874">
    <property type="entry name" value="ATPase domain of HSP90 chaperone/DNA topoisomerase II/histidine kinase"/>
    <property type="match status" value="1"/>
</dbReference>
<dbReference type="PROSITE" id="PS50112">
    <property type="entry name" value="PAS"/>
    <property type="match status" value="1"/>
</dbReference>
<evidence type="ECO:0000256" key="6">
    <source>
        <dbReference type="PROSITE-ProRule" id="PRU00169"/>
    </source>
</evidence>
<dbReference type="Gene3D" id="1.10.287.130">
    <property type="match status" value="1"/>
</dbReference>
<dbReference type="InterPro" id="IPR013767">
    <property type="entry name" value="PAS_fold"/>
</dbReference>
<dbReference type="InterPro" id="IPR003661">
    <property type="entry name" value="HisK_dim/P_dom"/>
</dbReference>
<dbReference type="InterPro" id="IPR003594">
    <property type="entry name" value="HATPase_dom"/>
</dbReference>
<dbReference type="InterPro" id="IPR000014">
    <property type="entry name" value="PAS"/>
</dbReference>
<dbReference type="CDD" id="cd00082">
    <property type="entry name" value="HisKA"/>
    <property type="match status" value="1"/>
</dbReference>
<dbReference type="PANTHER" id="PTHR43047">
    <property type="entry name" value="TWO-COMPONENT HISTIDINE PROTEIN KINASE"/>
    <property type="match status" value="1"/>
</dbReference>
<dbReference type="InParanoid" id="A0A317ZJG7"/>
<dbReference type="SMART" id="SM00448">
    <property type="entry name" value="REC"/>
    <property type="match status" value="1"/>
</dbReference>
<dbReference type="InterPro" id="IPR004358">
    <property type="entry name" value="Sig_transdc_His_kin-like_C"/>
</dbReference>
<dbReference type="CDD" id="cd17546">
    <property type="entry name" value="REC_hyHK_CKI1_RcsC-like"/>
    <property type="match status" value="1"/>
</dbReference>
<dbReference type="SUPFAM" id="SSF52172">
    <property type="entry name" value="CheY-like"/>
    <property type="match status" value="1"/>
</dbReference>
<dbReference type="InterPro" id="IPR036097">
    <property type="entry name" value="HisK_dim/P_sf"/>
</dbReference>
<evidence type="ECO:0000259" key="9">
    <source>
        <dbReference type="PROSITE" id="PS50110"/>
    </source>
</evidence>
<feature type="domain" description="Histidine kinase" evidence="8">
    <location>
        <begin position="398"/>
        <end position="623"/>
    </location>
</feature>
<evidence type="ECO:0000256" key="2">
    <source>
        <dbReference type="ARBA" id="ARBA00012438"/>
    </source>
</evidence>
<dbReference type="CDD" id="cd00130">
    <property type="entry name" value="PAS"/>
    <property type="match status" value="1"/>
</dbReference>
<comment type="caution">
    <text evidence="11">The sequence shown here is derived from an EMBL/GenBank/DDBJ whole genome shotgun (WGS) entry which is preliminary data.</text>
</comment>
<dbReference type="Pfam" id="PF00989">
    <property type="entry name" value="PAS"/>
    <property type="match status" value="1"/>
</dbReference>
<evidence type="ECO:0000256" key="7">
    <source>
        <dbReference type="SAM" id="Phobius"/>
    </source>
</evidence>
<keyword evidence="7" id="KW-0472">Membrane</keyword>
<dbReference type="Pfam" id="PF00072">
    <property type="entry name" value="Response_reg"/>
    <property type="match status" value="1"/>
</dbReference>
<reference evidence="11 12" key="1">
    <citation type="submission" date="2018-05" db="EMBL/GenBank/DDBJ databases">
        <title>Coraliomargarita sinensis sp. nov., isolated from a marine solar saltern.</title>
        <authorList>
            <person name="Zhou L.Y."/>
        </authorList>
    </citation>
    <scope>NUCLEOTIDE SEQUENCE [LARGE SCALE GENOMIC DNA]</scope>
    <source>
        <strain evidence="11 12">WN38</strain>
    </source>
</reference>
<dbReference type="InterPro" id="IPR011006">
    <property type="entry name" value="CheY-like_superfamily"/>
</dbReference>
<feature type="transmembrane region" description="Helical" evidence="7">
    <location>
        <begin position="20"/>
        <end position="39"/>
    </location>
</feature>